<proteinExistence type="inferred from homology"/>
<dbReference type="GO" id="GO:0016020">
    <property type="term" value="C:membrane"/>
    <property type="evidence" value="ECO:0007669"/>
    <property type="project" value="UniProtKB-SubCell"/>
</dbReference>
<evidence type="ECO:0000256" key="6">
    <source>
        <dbReference type="ARBA" id="ARBA00022989"/>
    </source>
</evidence>
<organism evidence="13 14">
    <name type="scientific">Candidatus Kaiserbacteria bacterium CG10_big_fil_rev_8_21_14_0_10_45_20</name>
    <dbReference type="NCBI Taxonomy" id="1974607"/>
    <lineage>
        <taxon>Bacteria</taxon>
        <taxon>Candidatus Kaiseribacteriota</taxon>
    </lineage>
</organism>
<evidence type="ECO:0000256" key="10">
    <source>
        <dbReference type="ARBA" id="ARBA00023186"/>
    </source>
</evidence>
<feature type="transmembrane region" description="Helical" evidence="12">
    <location>
        <begin position="75"/>
        <end position="94"/>
    </location>
</feature>
<comment type="subcellular location">
    <subcellularLocation>
        <location evidence="1">Membrane</location>
        <topology evidence="1">Multi-pass membrane protein</topology>
    </subcellularLocation>
</comment>
<dbReference type="SUPFAM" id="SSF158442">
    <property type="entry name" value="DsbB-like"/>
    <property type="match status" value="1"/>
</dbReference>
<dbReference type="EMBL" id="PFBH01000015">
    <property type="protein sequence ID" value="PIR85115.1"/>
    <property type="molecule type" value="Genomic_DNA"/>
</dbReference>
<dbReference type="Pfam" id="PF02600">
    <property type="entry name" value="DsbB"/>
    <property type="match status" value="1"/>
</dbReference>
<keyword evidence="8 12" id="KW-0472">Membrane</keyword>
<keyword evidence="9" id="KW-1015">Disulfide bond</keyword>
<feature type="transmembrane region" description="Helical" evidence="12">
    <location>
        <begin position="43"/>
        <end position="63"/>
    </location>
</feature>
<dbReference type="PANTHER" id="PTHR43469:SF1">
    <property type="entry name" value="SPBETA PROPHAGE-DERIVED DISULFIDE BOND FORMATION PROTEIN B"/>
    <property type="match status" value="1"/>
</dbReference>
<dbReference type="InterPro" id="IPR012187">
    <property type="entry name" value="Disulphide_bond_form_BdbC"/>
</dbReference>
<evidence type="ECO:0000256" key="7">
    <source>
        <dbReference type="ARBA" id="ARBA00023002"/>
    </source>
</evidence>
<dbReference type="GO" id="GO:0006457">
    <property type="term" value="P:protein folding"/>
    <property type="evidence" value="ECO:0007669"/>
    <property type="project" value="InterPro"/>
</dbReference>
<protein>
    <recommendedName>
        <fullName evidence="15">Disulfide bond formation protein B</fullName>
    </recommendedName>
</protein>
<keyword evidence="6 12" id="KW-1133">Transmembrane helix</keyword>
<comment type="caution">
    <text evidence="13">The sequence shown here is derived from an EMBL/GenBank/DDBJ whole genome shotgun (WGS) entry which is preliminary data.</text>
</comment>
<gene>
    <name evidence="13" type="ORF">COU15_02575</name>
</gene>
<dbReference type="InterPro" id="IPR003752">
    <property type="entry name" value="DiS_bond_form_DsbB/BdbC"/>
</dbReference>
<feature type="transmembrane region" description="Helical" evidence="12">
    <location>
        <begin position="99"/>
        <end position="119"/>
    </location>
</feature>
<evidence type="ECO:0000256" key="9">
    <source>
        <dbReference type="ARBA" id="ARBA00023157"/>
    </source>
</evidence>
<evidence type="ECO:0000256" key="1">
    <source>
        <dbReference type="ARBA" id="ARBA00004141"/>
    </source>
</evidence>
<evidence type="ECO:0000256" key="5">
    <source>
        <dbReference type="ARBA" id="ARBA00022982"/>
    </source>
</evidence>
<evidence type="ECO:0000256" key="12">
    <source>
        <dbReference type="SAM" id="Phobius"/>
    </source>
</evidence>
<evidence type="ECO:0000313" key="14">
    <source>
        <dbReference type="Proteomes" id="UP000229315"/>
    </source>
</evidence>
<evidence type="ECO:0000313" key="13">
    <source>
        <dbReference type="EMBL" id="PIR85115.1"/>
    </source>
</evidence>
<evidence type="ECO:0000256" key="8">
    <source>
        <dbReference type="ARBA" id="ARBA00023136"/>
    </source>
</evidence>
<keyword evidence="4 12" id="KW-0812">Transmembrane</keyword>
<name>A0A2H0UH34_9BACT</name>
<sequence length="177" mass="19509">MITIENLNVLVGVGTIVVQVLTVFLIALFFVKEQDIHRLIRKIALPASLVLVFAGTALTLVYSEYLGVTPCGLCWLQRVGLYPQVILFAIALFVKDKSVALYSIGLSLFGAIVALYQHYLQMGGISSLPCPASGASDCAQRFLFEFGYITFPLSAFSLFALLIVLMLHYRKKDRQAV</sequence>
<dbReference type="GO" id="GO:0015035">
    <property type="term" value="F:protein-disulfide reductase activity"/>
    <property type="evidence" value="ECO:0007669"/>
    <property type="project" value="InterPro"/>
</dbReference>
<evidence type="ECO:0000256" key="2">
    <source>
        <dbReference type="ARBA" id="ARBA00007602"/>
    </source>
</evidence>
<dbReference type="AlphaFoldDB" id="A0A2H0UH34"/>
<evidence type="ECO:0000256" key="11">
    <source>
        <dbReference type="ARBA" id="ARBA00023284"/>
    </source>
</evidence>
<keyword evidence="7" id="KW-0560">Oxidoreductase</keyword>
<reference evidence="14" key="1">
    <citation type="submission" date="2017-09" db="EMBL/GenBank/DDBJ databases">
        <title>Depth-based differentiation of microbial function through sediment-hosted aquifers and enrichment of novel symbionts in the deep terrestrial subsurface.</title>
        <authorList>
            <person name="Probst A.J."/>
            <person name="Ladd B."/>
            <person name="Jarett J.K."/>
            <person name="Geller-Mcgrath D.E."/>
            <person name="Sieber C.M.K."/>
            <person name="Emerson J.B."/>
            <person name="Anantharaman K."/>
            <person name="Thomas B.C."/>
            <person name="Malmstrom R."/>
            <person name="Stieglmeier M."/>
            <person name="Klingl A."/>
            <person name="Woyke T."/>
            <person name="Ryan C.M."/>
            <person name="Banfield J.F."/>
        </authorList>
    </citation>
    <scope>NUCLEOTIDE SEQUENCE [LARGE SCALE GENOMIC DNA]</scope>
</reference>
<dbReference type="Gene3D" id="1.20.1550.10">
    <property type="entry name" value="DsbB-like"/>
    <property type="match status" value="1"/>
</dbReference>
<evidence type="ECO:0000256" key="3">
    <source>
        <dbReference type="ARBA" id="ARBA00022448"/>
    </source>
</evidence>
<accession>A0A2H0UH34</accession>
<keyword evidence="3" id="KW-0813">Transport</keyword>
<keyword evidence="11" id="KW-0676">Redox-active center</keyword>
<evidence type="ECO:0000256" key="4">
    <source>
        <dbReference type="ARBA" id="ARBA00022692"/>
    </source>
</evidence>
<dbReference type="InterPro" id="IPR023380">
    <property type="entry name" value="DsbB-like_sf"/>
</dbReference>
<keyword evidence="10" id="KW-0143">Chaperone</keyword>
<dbReference type="PANTHER" id="PTHR43469">
    <property type="entry name" value="DISULFIDE FORMATION PROTEIN-RELATED"/>
    <property type="match status" value="1"/>
</dbReference>
<feature type="transmembrane region" description="Helical" evidence="12">
    <location>
        <begin position="146"/>
        <end position="167"/>
    </location>
</feature>
<dbReference type="Proteomes" id="UP000229315">
    <property type="component" value="Unassembled WGS sequence"/>
</dbReference>
<keyword evidence="5" id="KW-0249">Electron transport</keyword>
<comment type="similarity">
    <text evidence="2">Belongs to the DsbB family. BdbC subfamily.</text>
</comment>
<feature type="transmembrane region" description="Helical" evidence="12">
    <location>
        <begin position="6"/>
        <end position="31"/>
    </location>
</feature>
<evidence type="ECO:0008006" key="15">
    <source>
        <dbReference type="Google" id="ProtNLM"/>
    </source>
</evidence>